<name>B5VKU0_YEAS6</name>
<keyword evidence="1" id="KW-0143">Chaperone</keyword>
<dbReference type="Pfam" id="PF14308">
    <property type="entry name" value="DnaJ-X"/>
    <property type="match status" value="1"/>
</dbReference>
<dbReference type="Proteomes" id="UP000008988">
    <property type="component" value="Unassembled WGS sequence"/>
</dbReference>
<dbReference type="PROSITE" id="PS50076">
    <property type="entry name" value="DNAJ_2"/>
    <property type="match status" value="1"/>
</dbReference>
<dbReference type="PANTHER" id="PTHR45006">
    <property type="entry name" value="DNAJ-LIKE PROTEIN 1"/>
    <property type="match status" value="1"/>
</dbReference>
<evidence type="ECO:0000256" key="1">
    <source>
        <dbReference type="ARBA" id="ARBA00023186"/>
    </source>
</evidence>
<protein>
    <submittedName>
        <fullName evidence="4">YIR004Wp-like protein</fullName>
    </submittedName>
</protein>
<dbReference type="CDD" id="cd06257">
    <property type="entry name" value="DnaJ"/>
    <property type="match status" value="1"/>
</dbReference>
<dbReference type="InterPro" id="IPR018253">
    <property type="entry name" value="DnaJ_domain_CS"/>
</dbReference>
<evidence type="ECO:0000313" key="5">
    <source>
        <dbReference type="Proteomes" id="UP000008988"/>
    </source>
</evidence>
<dbReference type="AlphaFoldDB" id="B5VKU0"/>
<dbReference type="SUPFAM" id="SSF46565">
    <property type="entry name" value="Chaperone J-domain"/>
    <property type="match status" value="1"/>
</dbReference>
<dbReference type="Gene3D" id="1.10.287.110">
    <property type="entry name" value="DnaJ domain"/>
    <property type="match status" value="1"/>
</dbReference>
<dbReference type="InterPro" id="IPR036869">
    <property type="entry name" value="J_dom_sf"/>
</dbReference>
<evidence type="ECO:0000313" key="4">
    <source>
        <dbReference type="EMBL" id="EDZ71460.1"/>
    </source>
</evidence>
<accession>B5VKU0</accession>
<dbReference type="FunFam" id="1.10.287.110:FF:000028">
    <property type="entry name" value="DnaJ domain protein"/>
    <property type="match status" value="1"/>
</dbReference>
<feature type="region of interest" description="Disordered" evidence="2">
    <location>
        <begin position="117"/>
        <end position="187"/>
    </location>
</feature>
<comment type="caution">
    <text evidence="4">The sequence shown here is derived from an EMBL/GenBank/DDBJ whole genome shotgun (WGS) entry which is preliminary data.</text>
</comment>
<feature type="non-terminal residue" evidence="4">
    <location>
        <position position="451"/>
    </location>
</feature>
<gene>
    <name evidence="4" type="ORF">AWRI1631_91530</name>
</gene>
<feature type="domain" description="J" evidence="3">
    <location>
        <begin position="6"/>
        <end position="71"/>
    </location>
</feature>
<dbReference type="GO" id="GO:0016558">
    <property type="term" value="P:protein import into peroxisome matrix"/>
    <property type="evidence" value="ECO:0007669"/>
    <property type="project" value="TreeGrafter"/>
</dbReference>
<dbReference type="InterPro" id="IPR001623">
    <property type="entry name" value="DnaJ_domain"/>
</dbReference>
<dbReference type="Pfam" id="PF00226">
    <property type="entry name" value="DnaJ"/>
    <property type="match status" value="1"/>
</dbReference>
<dbReference type="InterPro" id="IPR026894">
    <property type="entry name" value="DnaJ_X"/>
</dbReference>
<dbReference type="PROSITE" id="PS00636">
    <property type="entry name" value="DNAJ_1"/>
    <property type="match status" value="1"/>
</dbReference>
<dbReference type="InterPro" id="IPR052814">
    <property type="entry name" value="Peroxisomal_DnaJ"/>
</dbReference>
<evidence type="ECO:0000259" key="3">
    <source>
        <dbReference type="PROSITE" id="PS50076"/>
    </source>
</evidence>
<reference evidence="4 5" key="1">
    <citation type="journal article" date="2008" name="FEMS Yeast Res.">
        <title>Comparative genome analysis of a Saccharomyces cerevisiae wine strain.</title>
        <authorList>
            <person name="Borneman A.R."/>
            <person name="Forgan A.H."/>
            <person name="Pretorius I.S."/>
            <person name="Chambers P.J."/>
        </authorList>
    </citation>
    <scope>NUCLEOTIDE SEQUENCE [LARGE SCALE GENOMIC DNA]</scope>
    <source>
        <strain evidence="4 5">AWRI1631</strain>
    </source>
</reference>
<organism evidence="4 5">
    <name type="scientific">Saccharomyces cerevisiae (strain AWRI1631)</name>
    <name type="common">Baker's yeast</name>
    <dbReference type="NCBI Taxonomy" id="545124"/>
    <lineage>
        <taxon>Eukaryota</taxon>
        <taxon>Fungi</taxon>
        <taxon>Dikarya</taxon>
        <taxon>Ascomycota</taxon>
        <taxon>Saccharomycotina</taxon>
        <taxon>Saccharomycetes</taxon>
        <taxon>Saccharomycetales</taxon>
        <taxon>Saccharomycetaceae</taxon>
        <taxon>Saccharomyces</taxon>
    </lineage>
</organism>
<dbReference type="GO" id="GO:0005829">
    <property type="term" value="C:cytosol"/>
    <property type="evidence" value="ECO:0007669"/>
    <property type="project" value="TreeGrafter"/>
</dbReference>
<dbReference type="SMART" id="SM00271">
    <property type="entry name" value="DnaJ"/>
    <property type="match status" value="1"/>
</dbReference>
<proteinExistence type="predicted"/>
<evidence type="ECO:0000256" key="2">
    <source>
        <dbReference type="SAM" id="MobiDB-lite"/>
    </source>
</evidence>
<dbReference type="PANTHER" id="PTHR45006:SF1">
    <property type="entry name" value="DNAJ-LIKE PROTEIN 1"/>
    <property type="match status" value="1"/>
</dbReference>
<sequence length="451" mass="50828">MVVDTEYYDLLGVSTTASSIEIKKAYRKKSIQEHPDKNPNDPTATERFQAISEAYQVLGDDDLRAKYDKYGRKEAIPQGGFEDAAEQFSVIFGGDAFASYIGELMLLKNLQKTEELNAEDEAEKEKENVETMEESPADGKTDGTTNAVDAALGNTNEKDDKNKARTTSGNLTVHDGNKKNEQVGAEAKKKKTKLEQFEEEQEVEKQKRVDQLSKTLIERLSILTESVYDDACKDSFKKKFEEEANLLKMESFGLDILHTIGDVYYEKAEIFLASQNLFGMGGIFHSMKAKGGVFMDTLRTVSAAIDAQNTMKELEKMKEASTNNEPLFDKDGNEQIKPTTEELAQQEQLLMGKVLSAAWHGSKYEITSTLRGVCKKVLEDDSVSKKTLIRRAEAMKLLGEVFKKTFRTKVEQEEAQIFEELVAEANKKEETYMKLAIISCILKIQKFTFFI</sequence>
<dbReference type="PRINTS" id="PR00625">
    <property type="entry name" value="JDOMAIN"/>
</dbReference>
<dbReference type="EMBL" id="ABSV01001234">
    <property type="protein sequence ID" value="EDZ71460.1"/>
    <property type="molecule type" value="Genomic_DNA"/>
</dbReference>
<dbReference type="OrthoDB" id="552049at2759"/>